<reference evidence="2 3" key="1">
    <citation type="submission" date="2019-12" db="EMBL/GenBank/DDBJ databases">
        <title>Halomonas rutogse sp. nov. isolated from two lakes on Tibetan Plateau.</title>
        <authorList>
            <person name="Gao P."/>
        </authorList>
    </citation>
    <scope>NUCLEOTIDE SEQUENCE [LARGE SCALE GENOMIC DNA]</scope>
    <source>
        <strain evidence="2 3">ZH2S</strain>
    </source>
</reference>
<feature type="domain" description="AntA/AntB antirepressor" evidence="1">
    <location>
        <begin position="57"/>
        <end position="133"/>
    </location>
</feature>
<organism evidence="2 3">
    <name type="scientific">Vreelandella zhuhanensis</name>
    <dbReference type="NCBI Taxonomy" id="2684210"/>
    <lineage>
        <taxon>Bacteria</taxon>
        <taxon>Pseudomonadati</taxon>
        <taxon>Pseudomonadota</taxon>
        <taxon>Gammaproteobacteria</taxon>
        <taxon>Oceanospirillales</taxon>
        <taxon>Halomonadaceae</taxon>
        <taxon>Vreelandella</taxon>
    </lineage>
</organism>
<accession>A0A7X3H343</accession>
<dbReference type="EMBL" id="WTKP01000006">
    <property type="protein sequence ID" value="MWJ28600.1"/>
    <property type="molecule type" value="Genomic_DNA"/>
</dbReference>
<dbReference type="Pfam" id="PF08346">
    <property type="entry name" value="AntA"/>
    <property type="match status" value="1"/>
</dbReference>
<dbReference type="RefSeq" id="WP_160418950.1">
    <property type="nucleotide sequence ID" value="NZ_WTKP01000006.1"/>
</dbReference>
<dbReference type="AlphaFoldDB" id="A0A7X3H343"/>
<protein>
    <recommendedName>
        <fullName evidence="1">AntA/AntB antirepressor domain-containing protein</fullName>
    </recommendedName>
</protein>
<evidence type="ECO:0000313" key="2">
    <source>
        <dbReference type="EMBL" id="MWJ28600.1"/>
    </source>
</evidence>
<comment type="caution">
    <text evidence="2">The sequence shown here is derived from an EMBL/GenBank/DDBJ whole genome shotgun (WGS) entry which is preliminary data.</text>
</comment>
<sequence length="284" mass="33079">MSNKKTLRDGRSIIIDINHAPRKTLVSALEFTEEQADRMLKVRRVLPLVEDRQAPQVNARKLWERIGKPHREFRKWAEDYIKPMMAQETFALKSPKDFSTEIVQFYEQTKGRPKINYQVSRDFAAHLAMQARTLEGYEIRQYFLDMEECVLRMERYRPIRTEHLTEIDKSVYHSVISKTGSKLFAHDTERFLKGMVTEVVTGLPSSEWREALNKIAGTKGKGIRDVLNRDDLKVYRDALQFASSLIQSGITDRKQIQDMICTVHANKINPDRYLIGYALDKEAV</sequence>
<proteinExistence type="predicted"/>
<evidence type="ECO:0000259" key="1">
    <source>
        <dbReference type="Pfam" id="PF08346"/>
    </source>
</evidence>
<dbReference type="InterPro" id="IPR013557">
    <property type="entry name" value="AntA/B_antirep"/>
</dbReference>
<dbReference type="Proteomes" id="UP000437638">
    <property type="component" value="Unassembled WGS sequence"/>
</dbReference>
<gene>
    <name evidence="2" type="ORF">GPM19_10345</name>
</gene>
<name>A0A7X3H343_9GAMM</name>
<keyword evidence="3" id="KW-1185">Reference proteome</keyword>
<evidence type="ECO:0000313" key="3">
    <source>
        <dbReference type="Proteomes" id="UP000437638"/>
    </source>
</evidence>